<gene>
    <name evidence="2" type="ORF">THAOC_08419</name>
</gene>
<organism evidence="2 3">
    <name type="scientific">Thalassiosira oceanica</name>
    <name type="common">Marine diatom</name>
    <dbReference type="NCBI Taxonomy" id="159749"/>
    <lineage>
        <taxon>Eukaryota</taxon>
        <taxon>Sar</taxon>
        <taxon>Stramenopiles</taxon>
        <taxon>Ochrophyta</taxon>
        <taxon>Bacillariophyta</taxon>
        <taxon>Coscinodiscophyceae</taxon>
        <taxon>Thalassiosirophycidae</taxon>
        <taxon>Thalassiosirales</taxon>
        <taxon>Thalassiosiraceae</taxon>
        <taxon>Thalassiosira</taxon>
    </lineage>
</organism>
<proteinExistence type="predicted"/>
<accession>K0TI93</accession>
<sequence length="422" mass="44793">MADKSHLINYHGVGVELTLHSHWCVLARNSDPLGDPDREGVLRTGPRARSGPAGRPRQSIARLVGIAVGVPEGREPVEDRPVWIPYGPVPVLGHVVKPLTLDARPVGVRVSPAAAELVVEEVALVVPAPVAGAHRQPPPAVHQVVLVLAGVDLATVLVGEDAVAVPLAVPVVADVRVVVGVVLPPLAGSLAVLELPEVDAIVLLVLKSPITVEHSRPVYERQAPLTPDAVLVELARVNQPRRQLQVADPVSLRVLPVAYGQQSAMSPKWQRETQQQASQPSPPLTIVNRASLVLGVRARPLPQSVRVKTAVEHVPVRVPVQPRVLRVVVVDVERLDVDVERRQREVVAPDPSPFPEERAVVMADMSELFRVSSEPRPPSLGGVIVGDEDGDSPPVGAVVAGRAVRGAVAARGVGAVFRPRAG</sequence>
<evidence type="ECO:0000313" key="2">
    <source>
        <dbReference type="EMBL" id="EJK70237.1"/>
    </source>
</evidence>
<dbReference type="EMBL" id="AGNL01008836">
    <property type="protein sequence ID" value="EJK70237.1"/>
    <property type="molecule type" value="Genomic_DNA"/>
</dbReference>
<protein>
    <submittedName>
        <fullName evidence="2">Uncharacterized protein</fullName>
    </submittedName>
</protein>
<dbReference type="AlphaFoldDB" id="K0TI93"/>
<reference evidence="2 3" key="1">
    <citation type="journal article" date="2012" name="Genome Biol.">
        <title>Genome and low-iron response of an oceanic diatom adapted to chronic iron limitation.</title>
        <authorList>
            <person name="Lommer M."/>
            <person name="Specht M."/>
            <person name="Roy A.S."/>
            <person name="Kraemer L."/>
            <person name="Andreson R."/>
            <person name="Gutowska M.A."/>
            <person name="Wolf J."/>
            <person name="Bergner S.V."/>
            <person name="Schilhabel M.B."/>
            <person name="Klostermeier U.C."/>
            <person name="Beiko R.G."/>
            <person name="Rosenstiel P."/>
            <person name="Hippler M."/>
            <person name="Laroche J."/>
        </authorList>
    </citation>
    <scope>NUCLEOTIDE SEQUENCE [LARGE SCALE GENOMIC DNA]</scope>
    <source>
        <strain evidence="2 3">CCMP1005</strain>
    </source>
</reference>
<feature type="region of interest" description="Disordered" evidence="1">
    <location>
        <begin position="34"/>
        <end position="55"/>
    </location>
</feature>
<keyword evidence="3" id="KW-1185">Reference proteome</keyword>
<name>K0TI93_THAOC</name>
<evidence type="ECO:0000256" key="1">
    <source>
        <dbReference type="SAM" id="MobiDB-lite"/>
    </source>
</evidence>
<dbReference type="Proteomes" id="UP000266841">
    <property type="component" value="Unassembled WGS sequence"/>
</dbReference>
<feature type="compositionally biased region" description="Low complexity" evidence="1">
    <location>
        <begin position="43"/>
        <end position="55"/>
    </location>
</feature>
<comment type="caution">
    <text evidence="2">The sequence shown here is derived from an EMBL/GenBank/DDBJ whole genome shotgun (WGS) entry which is preliminary data.</text>
</comment>
<evidence type="ECO:0000313" key="3">
    <source>
        <dbReference type="Proteomes" id="UP000266841"/>
    </source>
</evidence>